<dbReference type="InterPro" id="IPR040442">
    <property type="entry name" value="Pyrv_kinase-like_dom_sf"/>
</dbReference>
<evidence type="ECO:0000313" key="2">
    <source>
        <dbReference type="Proteomes" id="UP000199352"/>
    </source>
</evidence>
<dbReference type="InterPro" id="IPR015813">
    <property type="entry name" value="Pyrv/PenolPyrv_kinase-like_dom"/>
</dbReference>
<sequence>MTSTADKATRLQALHAAPELLLVVNVWDAITAKVIAEAPGTQALATPSHGIAASAAIRMARRSLVTR</sequence>
<reference evidence="2" key="1">
    <citation type="submission" date="2016-10" db="EMBL/GenBank/DDBJ databases">
        <authorList>
            <person name="Varghese N."/>
            <person name="Submissions S."/>
        </authorList>
    </citation>
    <scope>NUCLEOTIDE SEQUENCE [LARGE SCALE GENOMIC DNA]</scope>
    <source>
        <strain evidence="2">CGMCC 4.3525</strain>
    </source>
</reference>
<dbReference type="EMBL" id="FOFR01000019">
    <property type="protein sequence ID" value="SES00599.1"/>
    <property type="molecule type" value="Genomic_DNA"/>
</dbReference>
<name>A0A1H9TU28_9PSEU</name>
<accession>A0A1H9TU28</accession>
<gene>
    <name evidence="1" type="ORF">SAMN05216188_11968</name>
</gene>
<dbReference type="GO" id="GO:0003824">
    <property type="term" value="F:catalytic activity"/>
    <property type="evidence" value="ECO:0007669"/>
    <property type="project" value="InterPro"/>
</dbReference>
<protein>
    <submittedName>
        <fullName evidence="1">Phosphoenolpyruvate phosphomutase</fullName>
    </submittedName>
</protein>
<keyword evidence="2" id="KW-1185">Reference proteome</keyword>
<evidence type="ECO:0000313" key="1">
    <source>
        <dbReference type="EMBL" id="SES00599.1"/>
    </source>
</evidence>
<dbReference type="Gene3D" id="3.20.20.60">
    <property type="entry name" value="Phosphoenolpyruvate-binding domains"/>
    <property type="match status" value="1"/>
</dbReference>
<dbReference type="AlphaFoldDB" id="A0A1H9TU28"/>
<dbReference type="Proteomes" id="UP000199352">
    <property type="component" value="Unassembled WGS sequence"/>
</dbReference>
<dbReference type="STRING" id="402600.SAMN05216188_11968"/>
<dbReference type="SUPFAM" id="SSF51621">
    <property type="entry name" value="Phosphoenolpyruvate/pyruvate domain"/>
    <property type="match status" value="1"/>
</dbReference>
<proteinExistence type="predicted"/>
<dbReference type="Pfam" id="PF13714">
    <property type="entry name" value="PEP_mutase"/>
    <property type="match status" value="1"/>
</dbReference>
<keyword evidence="1" id="KW-0670">Pyruvate</keyword>
<organism evidence="1 2">
    <name type="scientific">Lentzea xinjiangensis</name>
    <dbReference type="NCBI Taxonomy" id="402600"/>
    <lineage>
        <taxon>Bacteria</taxon>
        <taxon>Bacillati</taxon>
        <taxon>Actinomycetota</taxon>
        <taxon>Actinomycetes</taxon>
        <taxon>Pseudonocardiales</taxon>
        <taxon>Pseudonocardiaceae</taxon>
        <taxon>Lentzea</taxon>
    </lineage>
</organism>